<keyword evidence="6 10" id="KW-0472">Membrane</keyword>
<feature type="transmembrane region" description="Helical" evidence="10">
    <location>
        <begin position="284"/>
        <end position="302"/>
    </location>
</feature>
<dbReference type="InterPro" id="IPR036259">
    <property type="entry name" value="MFS_trans_sf"/>
</dbReference>
<feature type="domain" description="Major facilitator superfamily (MFS) profile" evidence="11">
    <location>
        <begin position="1"/>
        <end position="436"/>
    </location>
</feature>
<evidence type="ECO:0000313" key="12">
    <source>
        <dbReference type="EMBL" id="KAK2594970.1"/>
    </source>
</evidence>
<comment type="caution">
    <text evidence="12">The sequence shown here is derived from an EMBL/GenBank/DDBJ whole genome shotgun (WGS) entry which is preliminary data.</text>
</comment>
<feature type="transmembrane region" description="Helical" evidence="10">
    <location>
        <begin position="242"/>
        <end position="264"/>
    </location>
</feature>
<evidence type="ECO:0000259" key="11">
    <source>
        <dbReference type="PROSITE" id="PS50850"/>
    </source>
</evidence>
<feature type="transmembrane region" description="Helical" evidence="10">
    <location>
        <begin position="121"/>
        <end position="138"/>
    </location>
</feature>
<dbReference type="PROSITE" id="PS00217">
    <property type="entry name" value="SUGAR_TRANSPORT_2"/>
    <property type="match status" value="1"/>
</dbReference>
<evidence type="ECO:0000256" key="8">
    <source>
        <dbReference type="RuleBase" id="RU003346"/>
    </source>
</evidence>
<keyword evidence="4 10" id="KW-0812">Transmembrane</keyword>
<feature type="transmembrane region" description="Helical" evidence="10">
    <location>
        <begin position="340"/>
        <end position="358"/>
    </location>
</feature>
<name>A0AAJ0CLB3_9HYPO</name>
<evidence type="ECO:0000256" key="2">
    <source>
        <dbReference type="ARBA" id="ARBA00010992"/>
    </source>
</evidence>
<dbReference type="Gene3D" id="1.20.1250.20">
    <property type="entry name" value="MFS general substrate transporter like domains"/>
    <property type="match status" value="1"/>
</dbReference>
<evidence type="ECO:0000256" key="5">
    <source>
        <dbReference type="ARBA" id="ARBA00022989"/>
    </source>
</evidence>
<evidence type="ECO:0000256" key="3">
    <source>
        <dbReference type="ARBA" id="ARBA00022448"/>
    </source>
</evidence>
<dbReference type="SUPFAM" id="SSF103473">
    <property type="entry name" value="MFS general substrate transporter"/>
    <property type="match status" value="1"/>
</dbReference>
<dbReference type="InterPro" id="IPR020846">
    <property type="entry name" value="MFS_dom"/>
</dbReference>
<dbReference type="GO" id="GO:0016020">
    <property type="term" value="C:membrane"/>
    <property type="evidence" value="ECO:0007669"/>
    <property type="project" value="UniProtKB-SubCell"/>
</dbReference>
<comment type="similarity">
    <text evidence="2 8">Belongs to the major facilitator superfamily. Sugar transporter (TC 2.A.1.1) family.</text>
</comment>
<dbReference type="PRINTS" id="PR00171">
    <property type="entry name" value="SUGRTRNSPORT"/>
</dbReference>
<keyword evidence="5 10" id="KW-1133">Transmembrane helix</keyword>
<evidence type="ECO:0000256" key="6">
    <source>
        <dbReference type="ARBA" id="ARBA00023136"/>
    </source>
</evidence>
<feature type="transmembrane region" description="Helical" evidence="10">
    <location>
        <begin position="158"/>
        <end position="175"/>
    </location>
</feature>
<accession>A0AAJ0CLB3</accession>
<protein>
    <recommendedName>
        <fullName evidence="11">Major facilitator superfamily (MFS) profile domain-containing protein</fullName>
    </recommendedName>
</protein>
<reference evidence="12" key="1">
    <citation type="submission" date="2023-06" db="EMBL/GenBank/DDBJ databases">
        <title>Conoideocrella luteorostrata (Hypocreales: Clavicipitaceae), a potential biocontrol fungus for elongate hemlock scale in United States Christmas tree production areas.</title>
        <authorList>
            <person name="Barrett H."/>
            <person name="Lovett B."/>
            <person name="Macias A.M."/>
            <person name="Stajich J.E."/>
            <person name="Kasson M.T."/>
        </authorList>
    </citation>
    <scope>NUCLEOTIDE SEQUENCE</scope>
    <source>
        <strain evidence="12">ARSEF 14590</strain>
    </source>
</reference>
<comment type="subcellular location">
    <subcellularLocation>
        <location evidence="1">Membrane</location>
        <topology evidence="1">Multi-pass membrane protein</topology>
    </subcellularLocation>
</comment>
<organism evidence="12 13">
    <name type="scientific">Conoideocrella luteorostrata</name>
    <dbReference type="NCBI Taxonomy" id="1105319"/>
    <lineage>
        <taxon>Eukaryota</taxon>
        <taxon>Fungi</taxon>
        <taxon>Dikarya</taxon>
        <taxon>Ascomycota</taxon>
        <taxon>Pezizomycotina</taxon>
        <taxon>Sordariomycetes</taxon>
        <taxon>Hypocreomycetidae</taxon>
        <taxon>Hypocreales</taxon>
        <taxon>Clavicipitaceae</taxon>
        <taxon>Conoideocrella</taxon>
    </lineage>
</organism>
<dbReference type="InterPro" id="IPR005828">
    <property type="entry name" value="MFS_sugar_transport-like"/>
</dbReference>
<dbReference type="PROSITE" id="PS00216">
    <property type="entry name" value="SUGAR_TRANSPORT_1"/>
    <property type="match status" value="1"/>
</dbReference>
<dbReference type="PROSITE" id="PS50850">
    <property type="entry name" value="MFS"/>
    <property type="match status" value="1"/>
</dbReference>
<proteinExistence type="inferred from homology"/>
<feature type="transmembrane region" description="Helical" evidence="10">
    <location>
        <begin position="35"/>
        <end position="54"/>
    </location>
</feature>
<dbReference type="Pfam" id="PF00083">
    <property type="entry name" value="Sugar_tr"/>
    <property type="match status" value="1"/>
</dbReference>
<feature type="transmembrane region" description="Helical" evidence="10">
    <location>
        <begin position="61"/>
        <end position="80"/>
    </location>
</feature>
<gene>
    <name evidence="12" type="ORF">QQS21_007328</name>
</gene>
<dbReference type="PANTHER" id="PTHR48022:SF23">
    <property type="entry name" value="MAJOR FACILITATOR SUPERFAMILY (MFS) PROFILE DOMAIN-CONTAINING PROTEIN"/>
    <property type="match status" value="1"/>
</dbReference>
<evidence type="ECO:0000313" key="13">
    <source>
        <dbReference type="Proteomes" id="UP001251528"/>
    </source>
</evidence>
<dbReference type="InterPro" id="IPR005829">
    <property type="entry name" value="Sugar_transporter_CS"/>
</dbReference>
<feature type="transmembrane region" description="Helical" evidence="10">
    <location>
        <begin position="409"/>
        <end position="431"/>
    </location>
</feature>
<keyword evidence="3 8" id="KW-0813">Transport</keyword>
<evidence type="ECO:0000256" key="10">
    <source>
        <dbReference type="SAM" id="Phobius"/>
    </source>
</evidence>
<feature type="transmembrane region" description="Helical" evidence="10">
    <location>
        <begin position="309"/>
        <end position="328"/>
    </location>
</feature>
<evidence type="ECO:0000256" key="4">
    <source>
        <dbReference type="ARBA" id="ARBA00022692"/>
    </source>
</evidence>
<dbReference type="NCBIfam" id="TIGR00879">
    <property type="entry name" value="SP"/>
    <property type="match status" value="1"/>
</dbReference>
<evidence type="ECO:0000256" key="7">
    <source>
        <dbReference type="ARBA" id="ARBA00023180"/>
    </source>
</evidence>
<feature type="transmembrane region" description="Helical" evidence="10">
    <location>
        <begin position="86"/>
        <end position="109"/>
    </location>
</feature>
<dbReference type="PANTHER" id="PTHR48022">
    <property type="entry name" value="PLASTIDIC GLUCOSE TRANSPORTER 4"/>
    <property type="match status" value="1"/>
</dbReference>
<dbReference type="FunFam" id="1.20.1250.20:FF:000026">
    <property type="entry name" value="MFS quinate transporter QutD"/>
    <property type="match status" value="1"/>
</dbReference>
<dbReference type="GO" id="GO:0005351">
    <property type="term" value="F:carbohydrate:proton symporter activity"/>
    <property type="evidence" value="ECO:0007669"/>
    <property type="project" value="TreeGrafter"/>
</dbReference>
<dbReference type="AlphaFoldDB" id="A0AAJ0CLB3"/>
<dbReference type="Proteomes" id="UP001251528">
    <property type="component" value="Unassembled WGS sequence"/>
</dbReference>
<dbReference type="InterPro" id="IPR050360">
    <property type="entry name" value="MFS_Sugar_Transporters"/>
</dbReference>
<feature type="region of interest" description="Disordered" evidence="9">
    <location>
        <begin position="459"/>
        <end position="492"/>
    </location>
</feature>
<evidence type="ECO:0000256" key="9">
    <source>
        <dbReference type="SAM" id="MobiDB-lite"/>
    </source>
</evidence>
<dbReference type="InterPro" id="IPR003663">
    <property type="entry name" value="Sugar/inositol_transpt"/>
</dbReference>
<sequence length="492" mass="53618">MGGLLPLESFKRDFGLPAGSSGFASAKVAEVSANVVSLLTAGCFFGSISAALANERFGRRYSLMAYGLIFMIGASLQVSSPKDIRYIYAGRVIAGLGVGGMSAITPVYVAEAAPADVRGRITGLFQEFLVLGSTIAYWLNYGVERNLPSNSMQWRVPLGIQIIPAGTMILGLVTLKESPRWLAEKERDDEARAALAYIRREEIGSEQVLRELSEIKASLVAVNSGHPATWRECLKPDVRNRFLLIFALMLCQQLTGTNSIGYYAPQIFQTVGLSGADASLFATGIYGIVKLVFTAISLLLVIDKVGRKWAHIAGGIWMSVIMFIFAAVLATHPPQNDGQAISSASIAMCALIYLYVIGYTGSWGPGPWIYAGEIFPTQVRSYGVASAAATQWLFNFMVTRVTPQIINNIGWKVFLVFGSPCFGMSIFTFFFMKETKGLTLEELNIHFGGNRYMNEVSPKDMEENQRTGSSCGYDVTNGLSPVRSDVAEPRKR</sequence>
<keyword evidence="13" id="KW-1185">Reference proteome</keyword>
<keyword evidence="7" id="KW-0325">Glycoprotein</keyword>
<evidence type="ECO:0000256" key="1">
    <source>
        <dbReference type="ARBA" id="ARBA00004141"/>
    </source>
</evidence>
<dbReference type="EMBL" id="JASWJB010000148">
    <property type="protein sequence ID" value="KAK2594970.1"/>
    <property type="molecule type" value="Genomic_DNA"/>
</dbReference>